<sequence length="190" mass="21080">MASVKDNILLKNVSGTIGKQMNVFNRYGETFIRTAKKGGQLNFSSVQIECQHNFADAVLYAKQVIKDPEMHAYYLSFARKSQSAYNVAMKDALSAPVIKQIDADVYTGEIGQLISVYAVDFFRVYQVKVAIINIAGETIEEGAAIQQWKPMYWHYTTTTGTTMAQVANIQVTAVDMPGNQTTAVLLFTDT</sequence>
<comment type="caution">
    <text evidence="1">The sequence shown here is derived from an EMBL/GenBank/DDBJ whole genome shotgun (WGS) entry which is preliminary data.</text>
</comment>
<accession>A0A5C6LLK7</accession>
<organism evidence="1 2">
    <name type="scientific">Chitinophaga pinensis</name>
    <dbReference type="NCBI Taxonomy" id="79329"/>
    <lineage>
        <taxon>Bacteria</taxon>
        <taxon>Pseudomonadati</taxon>
        <taxon>Bacteroidota</taxon>
        <taxon>Chitinophagia</taxon>
        <taxon>Chitinophagales</taxon>
        <taxon>Chitinophagaceae</taxon>
        <taxon>Chitinophaga</taxon>
    </lineage>
</organism>
<dbReference type="OrthoDB" id="662803at2"/>
<dbReference type="RefSeq" id="WP_146308219.1">
    <property type="nucleotide sequence ID" value="NZ_VOHS01000068.1"/>
</dbReference>
<gene>
    <name evidence="1" type="ORF">FEF09_28400</name>
</gene>
<protein>
    <submittedName>
        <fullName evidence="1">Uncharacterized protein</fullName>
    </submittedName>
</protein>
<dbReference type="AlphaFoldDB" id="A0A5C6LLK7"/>
<evidence type="ECO:0000313" key="1">
    <source>
        <dbReference type="EMBL" id="TWV92218.1"/>
    </source>
</evidence>
<name>A0A5C6LLK7_9BACT</name>
<dbReference type="Proteomes" id="UP000318815">
    <property type="component" value="Unassembled WGS sequence"/>
</dbReference>
<keyword evidence="2" id="KW-1185">Reference proteome</keyword>
<evidence type="ECO:0000313" key="2">
    <source>
        <dbReference type="Proteomes" id="UP000318815"/>
    </source>
</evidence>
<reference evidence="1 2" key="1">
    <citation type="submission" date="2019-08" db="EMBL/GenBank/DDBJ databases">
        <title>Whole genome sequencing of chitin degrading bacteria Chitinophaga pinensis YS16.</title>
        <authorList>
            <person name="Singh R.P."/>
            <person name="Manchanda G."/>
            <person name="Maurya I.K."/>
            <person name="Joshi N.K."/>
            <person name="Srivastava A.K."/>
        </authorList>
    </citation>
    <scope>NUCLEOTIDE SEQUENCE [LARGE SCALE GENOMIC DNA]</scope>
    <source>
        <strain evidence="1 2">YS-16</strain>
    </source>
</reference>
<dbReference type="EMBL" id="VOHS01000068">
    <property type="protein sequence ID" value="TWV92218.1"/>
    <property type="molecule type" value="Genomic_DNA"/>
</dbReference>
<proteinExistence type="predicted"/>